<reference evidence="2" key="1">
    <citation type="submission" date="2016-01" db="EMBL/GenBank/DDBJ databases">
        <authorList>
            <person name="Peeters C."/>
        </authorList>
    </citation>
    <scope>NUCLEOTIDE SEQUENCE</scope>
    <source>
        <strain evidence="2">LMG 29320</strain>
    </source>
</reference>
<evidence type="ECO:0000256" key="1">
    <source>
        <dbReference type="SAM" id="Phobius"/>
    </source>
</evidence>
<dbReference type="EMBL" id="FCNX02000003">
    <property type="protein sequence ID" value="SAK53865.1"/>
    <property type="molecule type" value="Genomic_DNA"/>
</dbReference>
<dbReference type="AlphaFoldDB" id="A0A158A847"/>
<keyword evidence="1" id="KW-0812">Transmembrane</keyword>
<evidence type="ECO:0000313" key="2">
    <source>
        <dbReference type="EMBL" id="SAK53865.1"/>
    </source>
</evidence>
<proteinExistence type="predicted"/>
<dbReference type="RefSeq" id="WP_061133759.1">
    <property type="nucleotide sequence ID" value="NZ_FCNX02000003.1"/>
</dbReference>
<dbReference type="OrthoDB" id="9128379at2"/>
<dbReference type="STRING" id="1777138.AWB77_01475"/>
<keyword evidence="1" id="KW-0472">Membrane</keyword>
<dbReference type="Proteomes" id="UP000054903">
    <property type="component" value="Unassembled WGS sequence"/>
</dbReference>
<protein>
    <submittedName>
        <fullName evidence="2">Uncharacterized protein</fullName>
    </submittedName>
</protein>
<feature type="transmembrane region" description="Helical" evidence="1">
    <location>
        <begin position="18"/>
        <end position="39"/>
    </location>
</feature>
<feature type="transmembrane region" description="Helical" evidence="1">
    <location>
        <begin position="173"/>
        <end position="197"/>
    </location>
</feature>
<evidence type="ECO:0000313" key="3">
    <source>
        <dbReference type="Proteomes" id="UP000054903"/>
    </source>
</evidence>
<keyword evidence="3" id="KW-1185">Reference proteome</keyword>
<organism evidence="2 3">
    <name type="scientific">Caballeronia fortuita</name>
    <dbReference type="NCBI Taxonomy" id="1777138"/>
    <lineage>
        <taxon>Bacteria</taxon>
        <taxon>Pseudomonadati</taxon>
        <taxon>Pseudomonadota</taxon>
        <taxon>Betaproteobacteria</taxon>
        <taxon>Burkholderiales</taxon>
        <taxon>Burkholderiaceae</taxon>
        <taxon>Caballeronia</taxon>
    </lineage>
</organism>
<gene>
    <name evidence="2" type="ORF">AWB77_01475</name>
</gene>
<accession>A0A158A847</accession>
<sequence>MSIVEGFERKALFNITRAVALICVTTFLLIIVGGVIYGASVWQEQVDTKVPPQEIVESLRATQARPTDVAGPKGVQPPGQQAAEQSPLAGYKIPFVLQKYVSGDNAKIVKRHLDEVPVVERQAYIDELGAVVTEAEAKKVDGVKAINAYMDVKSERYKAASAKNLQKWETLKIVAEVTAGGLLLVALFSLVLVLLAIERNTRSFRQAQVESRSFPDVQREVATA</sequence>
<comment type="caution">
    <text evidence="2">The sequence shown here is derived from an EMBL/GenBank/DDBJ whole genome shotgun (WGS) entry which is preliminary data.</text>
</comment>
<keyword evidence="1" id="KW-1133">Transmembrane helix</keyword>
<name>A0A158A847_9BURK</name>